<dbReference type="EMBL" id="JARXRM010000046">
    <property type="protein sequence ID" value="MDH5824981.1"/>
    <property type="molecule type" value="Genomic_DNA"/>
</dbReference>
<dbReference type="PRINTS" id="PR00469">
    <property type="entry name" value="PNDRDTASEII"/>
</dbReference>
<dbReference type="InterPro" id="IPR050097">
    <property type="entry name" value="Ferredoxin-NADP_redctase_2"/>
</dbReference>
<keyword evidence="1" id="KW-0285">Flavoprotein</keyword>
<keyword evidence="2" id="KW-0560">Oxidoreductase</keyword>
<reference evidence="4 5" key="1">
    <citation type="submission" date="2023-04" db="EMBL/GenBank/DDBJ databases">
        <title>Luteimonas endophyticus RD2P54.</title>
        <authorList>
            <person name="Sun J.-Q."/>
        </authorList>
    </citation>
    <scope>NUCLEOTIDE SEQUENCE [LARGE SCALE GENOMIC DNA]</scope>
    <source>
        <strain evidence="4 5">RD2P54</strain>
    </source>
</reference>
<keyword evidence="5" id="KW-1185">Reference proteome</keyword>
<dbReference type="InterPro" id="IPR036188">
    <property type="entry name" value="FAD/NAD-bd_sf"/>
</dbReference>
<comment type="caution">
    <text evidence="4">The sequence shown here is derived from an EMBL/GenBank/DDBJ whole genome shotgun (WGS) entry which is preliminary data.</text>
</comment>
<proteinExistence type="predicted"/>
<evidence type="ECO:0000259" key="3">
    <source>
        <dbReference type="Pfam" id="PF07992"/>
    </source>
</evidence>
<sequence length="307" mass="31996">MTHDVIVVGGSYAGMAAALQLLRARRRVLVVDAGQRRNRRATASHGFLGHDGRDPAWIANVARSQLERYPTLSWIEGTAVAAAGAADAFTVTTGEGTGHRARRLLLALGVSDALPEVPGLAERWGRSVFHCPYCHGYELDRGAIGVIATGPMSLHQARLLPEWGRVTLLCNGALDPDPATESELSARGVAIERAPVARIEGHADVVLADGRRLGFAGLFTASRTAPASDLAGQLGCALMDTPMGTQIETRDNRETTVAGVFACGDAARVPHSVTLAVGDGAWAGAQVHQSLVFPPAPSPTPASPAGG</sequence>
<evidence type="ECO:0000256" key="2">
    <source>
        <dbReference type="ARBA" id="ARBA00023002"/>
    </source>
</evidence>
<feature type="domain" description="FAD/NAD(P)-binding" evidence="3">
    <location>
        <begin position="3"/>
        <end position="280"/>
    </location>
</feature>
<evidence type="ECO:0000313" key="4">
    <source>
        <dbReference type="EMBL" id="MDH5824981.1"/>
    </source>
</evidence>
<dbReference type="PRINTS" id="PR00368">
    <property type="entry name" value="FADPNR"/>
</dbReference>
<protein>
    <submittedName>
        <fullName evidence="4">NAD(P)/FAD-dependent oxidoreductase</fullName>
    </submittedName>
</protein>
<dbReference type="InterPro" id="IPR023753">
    <property type="entry name" value="FAD/NAD-binding_dom"/>
</dbReference>
<evidence type="ECO:0000313" key="5">
    <source>
        <dbReference type="Proteomes" id="UP001156940"/>
    </source>
</evidence>
<name>A0ABT6JDT0_9GAMM</name>
<dbReference type="PANTHER" id="PTHR48105">
    <property type="entry name" value="THIOREDOXIN REDUCTASE 1-RELATED-RELATED"/>
    <property type="match status" value="1"/>
</dbReference>
<dbReference type="Gene3D" id="3.50.50.60">
    <property type="entry name" value="FAD/NAD(P)-binding domain"/>
    <property type="match status" value="2"/>
</dbReference>
<dbReference type="RefSeq" id="WP_280576370.1">
    <property type="nucleotide sequence ID" value="NZ_JARXRM010000046.1"/>
</dbReference>
<evidence type="ECO:0000256" key="1">
    <source>
        <dbReference type="ARBA" id="ARBA00022630"/>
    </source>
</evidence>
<dbReference type="Pfam" id="PF07992">
    <property type="entry name" value="Pyr_redox_2"/>
    <property type="match status" value="1"/>
</dbReference>
<dbReference type="SUPFAM" id="SSF51905">
    <property type="entry name" value="FAD/NAD(P)-binding domain"/>
    <property type="match status" value="1"/>
</dbReference>
<accession>A0ABT6JDT0</accession>
<dbReference type="Proteomes" id="UP001156940">
    <property type="component" value="Unassembled WGS sequence"/>
</dbReference>
<gene>
    <name evidence="4" type="ORF">QFW77_18600</name>
</gene>
<organism evidence="4 5">
    <name type="scientific">Luteimonas endophytica</name>
    <dbReference type="NCBI Taxonomy" id="3042023"/>
    <lineage>
        <taxon>Bacteria</taxon>
        <taxon>Pseudomonadati</taxon>
        <taxon>Pseudomonadota</taxon>
        <taxon>Gammaproteobacteria</taxon>
        <taxon>Lysobacterales</taxon>
        <taxon>Lysobacteraceae</taxon>
        <taxon>Luteimonas</taxon>
    </lineage>
</organism>